<gene>
    <name evidence="1" type="ORF">QFC20_002225</name>
</gene>
<proteinExistence type="predicted"/>
<keyword evidence="2" id="KW-1185">Reference proteome</keyword>
<accession>A0ACC2WMZ2</accession>
<reference evidence="1" key="1">
    <citation type="submission" date="2023-04" db="EMBL/GenBank/DDBJ databases">
        <title>Draft Genome sequencing of Naganishia species isolated from polar environments using Oxford Nanopore Technology.</title>
        <authorList>
            <person name="Leo P."/>
            <person name="Venkateswaran K."/>
        </authorList>
    </citation>
    <scope>NUCLEOTIDE SEQUENCE</scope>
    <source>
        <strain evidence="1">MNA-CCFEE 5262</strain>
    </source>
</reference>
<organism evidence="1 2">
    <name type="scientific">Naganishia adeliensis</name>
    <dbReference type="NCBI Taxonomy" id="92952"/>
    <lineage>
        <taxon>Eukaryota</taxon>
        <taxon>Fungi</taxon>
        <taxon>Dikarya</taxon>
        <taxon>Basidiomycota</taxon>
        <taxon>Agaricomycotina</taxon>
        <taxon>Tremellomycetes</taxon>
        <taxon>Filobasidiales</taxon>
        <taxon>Filobasidiaceae</taxon>
        <taxon>Naganishia</taxon>
    </lineage>
</organism>
<dbReference type="Proteomes" id="UP001230649">
    <property type="component" value="Unassembled WGS sequence"/>
</dbReference>
<dbReference type="EMBL" id="JASBWS010000015">
    <property type="protein sequence ID" value="KAJ9112437.1"/>
    <property type="molecule type" value="Genomic_DNA"/>
</dbReference>
<name>A0ACC2WMZ2_9TREE</name>
<comment type="caution">
    <text evidence="1">The sequence shown here is derived from an EMBL/GenBank/DDBJ whole genome shotgun (WGS) entry which is preliminary data.</text>
</comment>
<sequence length="455" mass="49941">MVKLETGEHYLAALLSSRTMVQEGKVECSGTSRYLEREWSKTTGESVMSLNPSCRSIRHVAQSAITGKEPQLQGLDGLQAMQKLGTSGLIVPGTTIIFNDPPGPNGYMIYPSNFIGEAVLGAWKALATSPTLTALQQSRRMVTNTEEDEQTGAVALPSRYNFPKCGRAGTWHDNDGQNAWFLTHFSPFAAIEEQGSWMARARSGEVFMFERAVIVDRMAAHAAGGAVDAVGKMSGAIAGLPWKGQDIMAPLRTSFFESLGAVVKPSDKPLVVYMDHQSQGRRLIKSQHERLVQALKELVDIAEVHVTNIQKMNPTERVELFGRATVGISRLNSAAEILTRGNHQVLLSVFHDDSINQIFMPPTNRTTVIEMYDPGSYAPDWHLVANMAGHRYYPIHFDQIGLQRASGRVATSGMDGDKLIVDEGFVAKLIRKILTEPDPEKLAKFVDDNTDIDGA</sequence>
<protein>
    <submittedName>
        <fullName evidence="1">Uncharacterized protein</fullName>
    </submittedName>
</protein>
<evidence type="ECO:0000313" key="2">
    <source>
        <dbReference type="Proteomes" id="UP001230649"/>
    </source>
</evidence>
<evidence type="ECO:0000313" key="1">
    <source>
        <dbReference type="EMBL" id="KAJ9112437.1"/>
    </source>
</evidence>